<feature type="compositionally biased region" description="Polar residues" evidence="1">
    <location>
        <begin position="112"/>
        <end position="121"/>
    </location>
</feature>
<evidence type="ECO:0000313" key="3">
    <source>
        <dbReference type="Proteomes" id="UP000237438"/>
    </source>
</evidence>
<dbReference type="STRING" id="225359.A0A2S4Q1I3"/>
<comment type="caution">
    <text evidence="2">The sequence shown here is derived from an EMBL/GenBank/DDBJ whole genome shotgun (WGS) entry which is preliminary data.</text>
</comment>
<keyword evidence="3" id="KW-1185">Reference proteome</keyword>
<feature type="region of interest" description="Disordered" evidence="1">
    <location>
        <begin position="92"/>
        <end position="121"/>
    </location>
</feature>
<dbReference type="OrthoDB" id="5545479at2759"/>
<sequence length="121" mass="12945">MCLIFTCGETEFSKQLQGYEGIICQCHNCGNFSAKVVKRNPWFTFCFVPVLPLSRSGYEDVICSICNFAQPLRNRQDVIALANGGGGIPLQNGPLYGPTPGPPPGLIVASGGLSQPKPNNT</sequence>
<name>A0A2S4Q1I3_9PEZI</name>
<accession>A0A2S4Q1I3</accession>
<dbReference type="Proteomes" id="UP000237438">
    <property type="component" value="Unassembled WGS sequence"/>
</dbReference>
<dbReference type="EMBL" id="PEDP01000027">
    <property type="protein sequence ID" value="POS88145.1"/>
    <property type="molecule type" value="Genomic_DNA"/>
</dbReference>
<protein>
    <submittedName>
        <fullName evidence="2">Ribonuclease p complex subunit</fullName>
    </submittedName>
</protein>
<gene>
    <name evidence="2" type="ORF">EPUL_000278</name>
</gene>
<organism evidence="2 3">
    <name type="scientific">Erysiphe pulchra</name>
    <dbReference type="NCBI Taxonomy" id="225359"/>
    <lineage>
        <taxon>Eukaryota</taxon>
        <taxon>Fungi</taxon>
        <taxon>Dikarya</taxon>
        <taxon>Ascomycota</taxon>
        <taxon>Pezizomycotina</taxon>
        <taxon>Leotiomycetes</taxon>
        <taxon>Erysiphales</taxon>
        <taxon>Erysiphaceae</taxon>
        <taxon>Erysiphe</taxon>
    </lineage>
</organism>
<dbReference type="PANTHER" id="PTHR28139:SF1">
    <property type="entry name" value="UPF0768 PROTEIN YBL029C-A"/>
    <property type="match status" value="1"/>
</dbReference>
<feature type="non-terminal residue" evidence="2">
    <location>
        <position position="121"/>
    </location>
</feature>
<dbReference type="PANTHER" id="PTHR28139">
    <property type="entry name" value="UPF0768 PROTEIN YBL029C-A"/>
    <property type="match status" value="1"/>
</dbReference>
<reference evidence="2 3" key="1">
    <citation type="submission" date="2017-10" db="EMBL/GenBank/DDBJ databases">
        <title>Development of genomic resources for the powdery mildew, Erysiphe pulchra.</title>
        <authorList>
            <person name="Wadl P.A."/>
            <person name="Mack B.M."/>
            <person name="Moore G."/>
            <person name="Beltz S.B."/>
        </authorList>
    </citation>
    <scope>NUCLEOTIDE SEQUENCE [LARGE SCALE GENOMIC DNA]</scope>
    <source>
        <strain evidence="2">Cflorida</strain>
    </source>
</reference>
<evidence type="ECO:0000313" key="2">
    <source>
        <dbReference type="EMBL" id="POS88145.1"/>
    </source>
</evidence>
<evidence type="ECO:0000256" key="1">
    <source>
        <dbReference type="SAM" id="MobiDB-lite"/>
    </source>
</evidence>
<dbReference type="AlphaFoldDB" id="A0A2S4Q1I3"/>
<proteinExistence type="predicted"/>